<organism evidence="1">
    <name type="scientific">bioreactor metagenome</name>
    <dbReference type="NCBI Taxonomy" id="1076179"/>
    <lineage>
        <taxon>unclassified sequences</taxon>
        <taxon>metagenomes</taxon>
        <taxon>ecological metagenomes</taxon>
    </lineage>
</organism>
<gene>
    <name evidence="1" type="ORF">SDC9_99904</name>
</gene>
<dbReference type="InterPro" id="IPR019238">
    <property type="entry name" value="AbiEi_2"/>
</dbReference>
<name>A0A645AIZ5_9ZZZZ</name>
<comment type="caution">
    <text evidence="1">The sequence shown here is derived from an EMBL/GenBank/DDBJ whole genome shotgun (WGS) entry which is preliminary data.</text>
</comment>
<accession>A0A645AIZ5</accession>
<reference evidence="1" key="1">
    <citation type="submission" date="2019-08" db="EMBL/GenBank/DDBJ databases">
        <authorList>
            <person name="Kucharzyk K."/>
            <person name="Murdoch R.W."/>
            <person name="Higgins S."/>
            <person name="Loffler F."/>
        </authorList>
    </citation>
    <scope>NUCLEOTIDE SEQUENCE</scope>
</reference>
<protein>
    <submittedName>
        <fullName evidence="1">Uncharacterized protein</fullName>
    </submittedName>
</protein>
<sequence>MVKVPYLVKIPLVSIVSPGFTMYTGFTTVVKGGFLMKAASTDYVKEYELLRTSLSKIPVIDRCDHLRDKKEGFLAYIVFKDASTVNLDVTVLSRAFPSIITEIVNRQKHENLNFENRYSIIMAPYISAESAKQCERLGIGYLDMSGNCRFQILSIYVNVQGHPNKFAEKRTAKTIFDPSSKVSSLILREIMRDVTHRWKLSFLADTLQCSIGQVSKVKDYLCEQLWAQMSSHGLQILKPQEIMRAWSEAYEQKSALFEVLECHTLLPIPEFEDIVRQIHVDSGIDCHLTGFSGGVRYAPVVRYSKVHLLVRERELNAFLDTAACKQVSSGGNVQIHVISSEEMLHDARSIKDQHIASPVQVYLDCMRLKGRGEEMAEAILKKEIGK</sequence>
<evidence type="ECO:0000313" key="1">
    <source>
        <dbReference type="EMBL" id="MPM53139.1"/>
    </source>
</evidence>
<dbReference type="AlphaFoldDB" id="A0A645AIZ5"/>
<proteinExistence type="predicted"/>
<dbReference type="EMBL" id="VSSQ01014192">
    <property type="protein sequence ID" value="MPM53139.1"/>
    <property type="molecule type" value="Genomic_DNA"/>
</dbReference>
<dbReference type="Pfam" id="PF09952">
    <property type="entry name" value="AbiEi_2"/>
    <property type="match status" value="1"/>
</dbReference>